<evidence type="ECO:0000256" key="12">
    <source>
        <dbReference type="ARBA" id="ARBA00023295"/>
    </source>
</evidence>
<dbReference type="InterPro" id="IPR044298">
    <property type="entry name" value="MIG/MutY"/>
</dbReference>
<accession>A0A0G1JTC3</accession>
<evidence type="ECO:0000256" key="9">
    <source>
        <dbReference type="ARBA" id="ARBA00023004"/>
    </source>
</evidence>
<evidence type="ECO:0000256" key="1">
    <source>
        <dbReference type="ARBA" id="ARBA00000843"/>
    </source>
</evidence>
<keyword evidence="7" id="KW-0227">DNA damage</keyword>
<dbReference type="PANTHER" id="PTHR42944:SF1">
    <property type="entry name" value="ADENINE DNA GLYCOSYLASE"/>
    <property type="match status" value="1"/>
</dbReference>
<dbReference type="Proteomes" id="UP000034617">
    <property type="component" value="Unassembled WGS sequence"/>
</dbReference>
<dbReference type="Pfam" id="PF00633">
    <property type="entry name" value="HHH"/>
    <property type="match status" value="1"/>
</dbReference>
<dbReference type="GO" id="GO:0032357">
    <property type="term" value="F:oxidized purine DNA binding"/>
    <property type="evidence" value="ECO:0007669"/>
    <property type="project" value="TreeGrafter"/>
</dbReference>
<dbReference type="PANTHER" id="PTHR42944">
    <property type="entry name" value="ADENINE DNA GLYCOSYLASE"/>
    <property type="match status" value="1"/>
</dbReference>
<dbReference type="InterPro" id="IPR000445">
    <property type="entry name" value="HhH_motif"/>
</dbReference>
<dbReference type="PROSITE" id="PS01155">
    <property type="entry name" value="ENDONUCLEASE_III_2"/>
    <property type="match status" value="1"/>
</dbReference>
<evidence type="ECO:0000259" key="13">
    <source>
        <dbReference type="SMART" id="SM00478"/>
    </source>
</evidence>
<dbReference type="Gene3D" id="1.10.1670.10">
    <property type="entry name" value="Helix-hairpin-Helix base-excision DNA repair enzymes (C-terminal)"/>
    <property type="match status" value="1"/>
</dbReference>
<dbReference type="Gene3D" id="1.10.340.30">
    <property type="entry name" value="Hypothetical protein, domain 2"/>
    <property type="match status" value="1"/>
</dbReference>
<keyword evidence="12" id="KW-0326">Glycosidase</keyword>
<proteinExistence type="inferred from homology"/>
<evidence type="ECO:0000256" key="8">
    <source>
        <dbReference type="ARBA" id="ARBA00022801"/>
    </source>
</evidence>
<comment type="similarity">
    <text evidence="3">Belongs to the Nth/MutY family.</text>
</comment>
<dbReference type="GO" id="GO:0035485">
    <property type="term" value="F:adenine/guanine mispair binding"/>
    <property type="evidence" value="ECO:0007669"/>
    <property type="project" value="TreeGrafter"/>
</dbReference>
<dbReference type="SMART" id="SM00478">
    <property type="entry name" value="ENDO3c"/>
    <property type="match status" value="1"/>
</dbReference>
<evidence type="ECO:0000256" key="7">
    <source>
        <dbReference type="ARBA" id="ARBA00022763"/>
    </source>
</evidence>
<evidence type="ECO:0000313" key="14">
    <source>
        <dbReference type="EMBL" id="KKT38724.1"/>
    </source>
</evidence>
<evidence type="ECO:0000256" key="10">
    <source>
        <dbReference type="ARBA" id="ARBA00023014"/>
    </source>
</evidence>
<reference evidence="14 15" key="1">
    <citation type="journal article" date="2015" name="Nature">
        <title>rRNA introns, odd ribosomes, and small enigmatic genomes across a large radiation of phyla.</title>
        <authorList>
            <person name="Brown C.T."/>
            <person name="Hug L.A."/>
            <person name="Thomas B.C."/>
            <person name="Sharon I."/>
            <person name="Castelle C.J."/>
            <person name="Singh A."/>
            <person name="Wilkins M.J."/>
            <person name="Williams K.H."/>
            <person name="Banfield J.F."/>
        </authorList>
    </citation>
    <scope>NUCLEOTIDE SEQUENCE [LARGE SCALE GENOMIC DNA]</scope>
</reference>
<dbReference type="AlphaFoldDB" id="A0A0G1JTC3"/>
<dbReference type="InterPro" id="IPR023170">
    <property type="entry name" value="HhH_base_excis_C"/>
</dbReference>
<dbReference type="InterPro" id="IPR004036">
    <property type="entry name" value="Endonuclease-III-like_CS2"/>
</dbReference>
<dbReference type="InterPro" id="IPR011257">
    <property type="entry name" value="DNA_glycosylase"/>
</dbReference>
<dbReference type="GO" id="GO:0034039">
    <property type="term" value="F:8-oxo-7,8-dihydroguanine DNA N-glycosylase activity"/>
    <property type="evidence" value="ECO:0007669"/>
    <property type="project" value="TreeGrafter"/>
</dbReference>
<dbReference type="Pfam" id="PF00730">
    <property type="entry name" value="HhH-GPD"/>
    <property type="match status" value="1"/>
</dbReference>
<keyword evidence="8" id="KW-0378">Hydrolase</keyword>
<evidence type="ECO:0000256" key="4">
    <source>
        <dbReference type="ARBA" id="ARBA00012045"/>
    </source>
</evidence>
<dbReference type="GO" id="GO:0006298">
    <property type="term" value="P:mismatch repair"/>
    <property type="evidence" value="ECO:0007669"/>
    <property type="project" value="TreeGrafter"/>
</dbReference>
<gene>
    <name evidence="14" type="ORF">UW22_C0007G0027</name>
</gene>
<comment type="cofactor">
    <cofactor evidence="2">
        <name>[4Fe-4S] cluster</name>
        <dbReference type="ChEBI" id="CHEBI:49883"/>
    </cofactor>
</comment>
<protein>
    <recommendedName>
        <fullName evidence="5">Adenine DNA glycosylase</fullName>
        <ecNumber evidence="4">3.2.2.31</ecNumber>
    </recommendedName>
</protein>
<feature type="domain" description="HhH-GPD" evidence="13">
    <location>
        <begin position="43"/>
        <end position="190"/>
    </location>
</feature>
<comment type="caution">
    <text evidence="14">The sequence shown here is derived from an EMBL/GenBank/DDBJ whole genome shotgun (WGS) entry which is preliminary data.</text>
</comment>
<keyword evidence="9" id="KW-0408">Iron</keyword>
<dbReference type="GO" id="GO:0051536">
    <property type="term" value="F:iron-sulfur cluster binding"/>
    <property type="evidence" value="ECO:0007669"/>
    <property type="project" value="UniProtKB-KW"/>
</dbReference>
<evidence type="ECO:0000256" key="3">
    <source>
        <dbReference type="ARBA" id="ARBA00008343"/>
    </source>
</evidence>
<dbReference type="PATRIC" id="fig|1618447.3.peg.309"/>
<evidence type="ECO:0000256" key="2">
    <source>
        <dbReference type="ARBA" id="ARBA00001966"/>
    </source>
</evidence>
<dbReference type="SUPFAM" id="SSF48150">
    <property type="entry name" value="DNA-glycosylase"/>
    <property type="match status" value="1"/>
</dbReference>
<dbReference type="InterPro" id="IPR003265">
    <property type="entry name" value="HhH-GPD_domain"/>
</dbReference>
<dbReference type="GO" id="GO:0046872">
    <property type="term" value="F:metal ion binding"/>
    <property type="evidence" value="ECO:0007669"/>
    <property type="project" value="UniProtKB-KW"/>
</dbReference>
<comment type="catalytic activity">
    <reaction evidence="1">
        <text>Hydrolyzes free adenine bases from 7,8-dihydro-8-oxoguanine:adenine mismatched double-stranded DNA, leaving an apurinic site.</text>
        <dbReference type="EC" id="3.2.2.31"/>
    </reaction>
</comment>
<keyword evidence="10" id="KW-0411">Iron-sulfur</keyword>
<sequence length="275" mass="32762">MPLSKKYIQSFQQMIFDWWKANKRDLPWRHTFDPYKIMVSEVMLQQTQVERVLTRYIEFIEAYPTVHLLARAKTSDVLRLWKGMGYNRRALYLKQTAQAILELHNGIFPVSEEALVRLPGIGRYTARAILVFSFKKDMAMVDTNIRKIITNFFFQDQKQPEKVIQEVADKILPRGKSWEWHQAMMDFGADSQLKIKDQKSKIKKKNKSIPFYQSNRFYRGRIMDLLREKKYEHETLLEELVKTFKKPKSFFEERIASLVKDGLAVQKEKFIRLPS</sequence>
<keyword evidence="11" id="KW-0234">DNA repair</keyword>
<dbReference type="CDD" id="cd00056">
    <property type="entry name" value="ENDO3c"/>
    <property type="match status" value="1"/>
</dbReference>
<evidence type="ECO:0000256" key="6">
    <source>
        <dbReference type="ARBA" id="ARBA00022723"/>
    </source>
</evidence>
<dbReference type="GO" id="GO:0000701">
    <property type="term" value="F:purine-specific mismatch base pair DNA N-glycosylase activity"/>
    <property type="evidence" value="ECO:0007669"/>
    <property type="project" value="UniProtKB-EC"/>
</dbReference>
<evidence type="ECO:0000256" key="11">
    <source>
        <dbReference type="ARBA" id="ARBA00023204"/>
    </source>
</evidence>
<name>A0A0G1JTC3_9BACT</name>
<organism evidence="14 15">
    <name type="scientific">Candidatus Gottesmanbacteria bacterium GW2011_GWB1_44_11c</name>
    <dbReference type="NCBI Taxonomy" id="1618447"/>
    <lineage>
        <taxon>Bacteria</taxon>
        <taxon>Candidatus Gottesmaniibacteriota</taxon>
    </lineage>
</organism>
<dbReference type="GO" id="GO:0006284">
    <property type="term" value="P:base-excision repair"/>
    <property type="evidence" value="ECO:0007669"/>
    <property type="project" value="InterPro"/>
</dbReference>
<evidence type="ECO:0000313" key="15">
    <source>
        <dbReference type="Proteomes" id="UP000034617"/>
    </source>
</evidence>
<evidence type="ECO:0000256" key="5">
    <source>
        <dbReference type="ARBA" id="ARBA00022023"/>
    </source>
</evidence>
<keyword evidence="6" id="KW-0479">Metal-binding</keyword>
<dbReference type="EC" id="3.2.2.31" evidence="4"/>
<dbReference type="EMBL" id="LCHM01000007">
    <property type="protein sequence ID" value="KKT38724.1"/>
    <property type="molecule type" value="Genomic_DNA"/>
</dbReference>